<evidence type="ECO:0000313" key="3">
    <source>
        <dbReference type="Proteomes" id="UP000238413"/>
    </source>
</evidence>
<evidence type="ECO:0000313" key="2">
    <source>
        <dbReference type="EMBL" id="AVH60028.1"/>
    </source>
</evidence>
<evidence type="ECO:0000259" key="1">
    <source>
        <dbReference type="Pfam" id="PF13392"/>
    </source>
</evidence>
<proteinExistence type="predicted"/>
<name>A0ABM6SZB8_9ACTN</name>
<accession>A0ABM6SZB8</accession>
<feature type="domain" description="HNH nuclease" evidence="1">
    <location>
        <begin position="45"/>
        <end position="88"/>
    </location>
</feature>
<reference evidence="2 3" key="1">
    <citation type="submission" date="2018-02" db="EMBL/GenBank/DDBJ databases">
        <title>Complete genome sequence of Streptomyces dengpaensis, the producer of angucyclines.</title>
        <authorList>
            <person name="Yumei L."/>
        </authorList>
    </citation>
    <scope>NUCLEOTIDE SEQUENCE [LARGE SCALE GENOMIC DNA]</scope>
    <source>
        <strain evidence="2 3">XZHG99</strain>
    </source>
</reference>
<organism evidence="2 3">
    <name type="scientific">Streptomyces dengpaensis</name>
    <dbReference type="NCBI Taxonomy" id="2049881"/>
    <lineage>
        <taxon>Bacteria</taxon>
        <taxon>Bacillati</taxon>
        <taxon>Actinomycetota</taxon>
        <taxon>Actinomycetes</taxon>
        <taxon>Kitasatosporales</taxon>
        <taxon>Streptomycetaceae</taxon>
        <taxon>Streptomyces</taxon>
    </lineage>
</organism>
<keyword evidence="2" id="KW-0540">Nuclease</keyword>
<dbReference type="RefSeq" id="WP_099500407.1">
    <property type="nucleotide sequence ID" value="NZ_CP026652.1"/>
</dbReference>
<dbReference type="Proteomes" id="UP000238413">
    <property type="component" value="Chromosome"/>
</dbReference>
<dbReference type="Pfam" id="PF13392">
    <property type="entry name" value="HNH_3"/>
    <property type="match status" value="1"/>
</dbReference>
<dbReference type="InterPro" id="IPR044925">
    <property type="entry name" value="His-Me_finger_sf"/>
</dbReference>
<dbReference type="SUPFAM" id="SSF54060">
    <property type="entry name" value="His-Me finger endonucleases"/>
    <property type="match status" value="1"/>
</dbReference>
<protein>
    <submittedName>
        <fullName evidence="2">HNH endonuclease</fullName>
    </submittedName>
</protein>
<dbReference type="EMBL" id="CP026652">
    <property type="protein sequence ID" value="AVH60028.1"/>
    <property type="molecule type" value="Genomic_DNA"/>
</dbReference>
<keyword evidence="2" id="KW-0255">Endonuclease</keyword>
<gene>
    <name evidence="2" type="ORF">C4B68_34320</name>
</gene>
<dbReference type="InterPro" id="IPR003615">
    <property type="entry name" value="HNH_nuc"/>
</dbReference>
<sequence length="150" mass="17449">MGNLTTPERGRFLSRTRRDSDCLIWTGRLDKDGYGFFYLRRKTRRAHRVAWYDMHGEIPDGMVINHVCRSRACVNAQHLQVVTVRENTLKDSATVSAINARKTHCKRGHPFDRVYPKSGGPGSQRYCSICEAAKNRRLRQKWRTEDKLKV</sequence>
<dbReference type="Gene3D" id="3.90.75.20">
    <property type="match status" value="1"/>
</dbReference>
<dbReference type="GO" id="GO:0004519">
    <property type="term" value="F:endonuclease activity"/>
    <property type="evidence" value="ECO:0007669"/>
    <property type="project" value="UniProtKB-KW"/>
</dbReference>
<keyword evidence="2" id="KW-0378">Hydrolase</keyword>
<keyword evidence="3" id="KW-1185">Reference proteome</keyword>